<evidence type="ECO:0000256" key="1">
    <source>
        <dbReference type="SAM" id="Coils"/>
    </source>
</evidence>
<evidence type="ECO:0000313" key="2">
    <source>
        <dbReference type="EMBL" id="NOU50153.1"/>
    </source>
</evidence>
<reference evidence="2 3" key="1">
    <citation type="submission" date="2020-04" db="EMBL/GenBank/DDBJ databases">
        <title>Pseudoalteromonas caenipelagi sp. nov., isolated from a tidal flat.</title>
        <authorList>
            <person name="Park S."/>
            <person name="Yoon J.-H."/>
        </authorList>
    </citation>
    <scope>NUCLEOTIDE SEQUENCE [LARGE SCALE GENOMIC DNA]</scope>
    <source>
        <strain evidence="2 3">JBTF-M23</strain>
    </source>
</reference>
<dbReference type="AlphaFoldDB" id="A0A849VC58"/>
<evidence type="ECO:0000313" key="3">
    <source>
        <dbReference type="Proteomes" id="UP000586305"/>
    </source>
</evidence>
<accession>A0A849VC58</accession>
<keyword evidence="1" id="KW-0175">Coiled coil</keyword>
<proteinExistence type="predicted"/>
<dbReference type="InterPro" id="IPR046516">
    <property type="entry name" value="DUF6694"/>
</dbReference>
<comment type="caution">
    <text evidence="2">The sequence shown here is derived from an EMBL/GenBank/DDBJ whole genome shotgun (WGS) entry which is preliminary data.</text>
</comment>
<name>A0A849VC58_9GAMM</name>
<gene>
    <name evidence="2" type="ORF">HG263_06310</name>
</gene>
<sequence>MVAILLGVLSGCDKVFHEPTIDTSTDERMKKTAQDVRNSLPEDERLKFDNALKIVAFSQIDMNDIFHKDAASTGNYENRMKDVLHGKNAKQVFAEAENIKLERDERQRKQAMAEIAELEKKRTAAEKAKDELKKFLVVRSRFTHEEQKYGLKQPIIELTVKNGTSAAVSRAYFEGTIASPGRSVPWHVDKFNYSISGGLEPGEEQSWSLAPDKFSDWGLIEAPADAVFTVTVQRIDGADGHSLYSTTDFTERDANRLTELKSRYGI</sequence>
<keyword evidence="3" id="KW-1185">Reference proteome</keyword>
<protein>
    <submittedName>
        <fullName evidence="2">Uncharacterized protein</fullName>
    </submittedName>
</protein>
<dbReference type="EMBL" id="JABBPG010000002">
    <property type="protein sequence ID" value="NOU50153.1"/>
    <property type="molecule type" value="Genomic_DNA"/>
</dbReference>
<organism evidence="2 3">
    <name type="scientific">Pseudoalteromonas caenipelagi</name>
    <dbReference type="NCBI Taxonomy" id="2726988"/>
    <lineage>
        <taxon>Bacteria</taxon>
        <taxon>Pseudomonadati</taxon>
        <taxon>Pseudomonadota</taxon>
        <taxon>Gammaproteobacteria</taxon>
        <taxon>Alteromonadales</taxon>
        <taxon>Pseudoalteromonadaceae</taxon>
        <taxon>Pseudoalteromonas</taxon>
    </lineage>
</organism>
<feature type="coiled-coil region" evidence="1">
    <location>
        <begin position="94"/>
        <end position="135"/>
    </location>
</feature>
<dbReference type="Proteomes" id="UP000586305">
    <property type="component" value="Unassembled WGS sequence"/>
</dbReference>
<dbReference type="Pfam" id="PF20404">
    <property type="entry name" value="DUF6694"/>
    <property type="match status" value="1"/>
</dbReference>